<accession>A0A0G1ENG1</accession>
<name>A0A0G1ENG1_9BACT</name>
<sequence>MFKTNPKLKRIFLLGFLLALHFAFTSYINSSFLSAFSGEENVGLIYILGSLASLVALYFIPGILQRTGEYKFLLWASGLNALLLLLLSLLKTSVGIIPVFIFYFILNLLIVFAMDELVEMFSKNSSTGLVRGVYLTFINLAWVIAQTVSGKILSNFTFSSLYLLAFLIMATFFIFVSVGLKNIVDPKYDKVLAWQSFKNFFRNKNLARAYKMNFLLQFFYVWMVIYTPIYLHAHLHFTWEEITTIFAIMLLPFVLIQFPLGRYSDKIGEKKMLRLGFLAASLATFSLFFITRHEVWIWAIALFATRVGAATIEIMSDVYFFKHIERENDEFIAVYRNTIPMSYIIAPFAAFVIFRLVPSFNYIFLILGVLMLYGVYLAGAINKKDV</sequence>
<protein>
    <recommendedName>
        <fullName evidence="4">Major facilitator superfamily (MFS) profile domain-containing protein</fullName>
    </recommendedName>
</protein>
<dbReference type="AlphaFoldDB" id="A0A0G1ENG1"/>
<feature type="transmembrane region" description="Helical" evidence="1">
    <location>
        <begin position="360"/>
        <end position="381"/>
    </location>
</feature>
<dbReference type="InterPro" id="IPR052528">
    <property type="entry name" value="Sugar_transport-like"/>
</dbReference>
<dbReference type="Proteomes" id="UP000033907">
    <property type="component" value="Unassembled WGS sequence"/>
</dbReference>
<dbReference type="EMBL" id="LCGH01000007">
    <property type="protein sequence ID" value="KKT11343.1"/>
    <property type="molecule type" value="Genomic_DNA"/>
</dbReference>
<feature type="transmembrane region" description="Helical" evidence="1">
    <location>
        <begin position="129"/>
        <end position="149"/>
    </location>
</feature>
<feature type="transmembrane region" description="Helical" evidence="1">
    <location>
        <begin position="212"/>
        <end position="230"/>
    </location>
</feature>
<gene>
    <name evidence="2" type="ORF">UV91_C0007G0043</name>
</gene>
<feature type="transmembrane region" description="Helical" evidence="1">
    <location>
        <begin position="333"/>
        <end position="354"/>
    </location>
</feature>
<feature type="transmembrane region" description="Helical" evidence="1">
    <location>
        <begin position="72"/>
        <end position="90"/>
    </location>
</feature>
<dbReference type="PANTHER" id="PTHR23526:SF4">
    <property type="entry name" value="INTEGRAL MEMBRANE TRANSPORT PROTEIN"/>
    <property type="match status" value="1"/>
</dbReference>
<dbReference type="Gene3D" id="1.20.1250.20">
    <property type="entry name" value="MFS general substrate transporter like domains"/>
    <property type="match status" value="2"/>
</dbReference>
<evidence type="ECO:0000313" key="2">
    <source>
        <dbReference type="EMBL" id="KKT11343.1"/>
    </source>
</evidence>
<feature type="transmembrane region" description="Helical" evidence="1">
    <location>
        <begin position="41"/>
        <end position="60"/>
    </location>
</feature>
<dbReference type="SUPFAM" id="SSF103473">
    <property type="entry name" value="MFS general substrate transporter"/>
    <property type="match status" value="1"/>
</dbReference>
<organism evidence="2 3">
    <name type="scientific">Candidatus Nomurabacteria bacterium GW2011_GWF2_43_24</name>
    <dbReference type="NCBI Taxonomy" id="1618778"/>
    <lineage>
        <taxon>Bacteria</taxon>
        <taxon>Candidatus Nomuraibacteriota</taxon>
    </lineage>
</organism>
<evidence type="ECO:0008006" key="4">
    <source>
        <dbReference type="Google" id="ProtNLM"/>
    </source>
</evidence>
<evidence type="ECO:0000313" key="3">
    <source>
        <dbReference type="Proteomes" id="UP000033907"/>
    </source>
</evidence>
<reference evidence="2 3" key="1">
    <citation type="journal article" date="2015" name="Nature">
        <title>rRNA introns, odd ribosomes, and small enigmatic genomes across a large radiation of phyla.</title>
        <authorList>
            <person name="Brown C.T."/>
            <person name="Hug L.A."/>
            <person name="Thomas B.C."/>
            <person name="Sharon I."/>
            <person name="Castelle C.J."/>
            <person name="Singh A."/>
            <person name="Wilkins M.J."/>
            <person name="Williams K.H."/>
            <person name="Banfield J.F."/>
        </authorList>
    </citation>
    <scope>NUCLEOTIDE SEQUENCE [LARGE SCALE GENOMIC DNA]</scope>
</reference>
<dbReference type="Pfam" id="PF07690">
    <property type="entry name" value="MFS_1"/>
    <property type="match status" value="1"/>
</dbReference>
<feature type="transmembrane region" description="Helical" evidence="1">
    <location>
        <begin position="272"/>
        <end position="290"/>
    </location>
</feature>
<proteinExistence type="predicted"/>
<feature type="transmembrane region" description="Helical" evidence="1">
    <location>
        <begin position="96"/>
        <end position="117"/>
    </location>
</feature>
<keyword evidence="1" id="KW-0472">Membrane</keyword>
<feature type="transmembrane region" description="Helical" evidence="1">
    <location>
        <begin position="161"/>
        <end position="180"/>
    </location>
</feature>
<dbReference type="PANTHER" id="PTHR23526">
    <property type="entry name" value="INTEGRAL MEMBRANE TRANSPORT PROTEIN-RELATED"/>
    <property type="match status" value="1"/>
</dbReference>
<keyword evidence="1" id="KW-1133">Transmembrane helix</keyword>
<evidence type="ECO:0000256" key="1">
    <source>
        <dbReference type="SAM" id="Phobius"/>
    </source>
</evidence>
<dbReference type="InterPro" id="IPR036259">
    <property type="entry name" value="MFS_trans_sf"/>
</dbReference>
<dbReference type="InterPro" id="IPR011701">
    <property type="entry name" value="MFS"/>
</dbReference>
<comment type="caution">
    <text evidence="2">The sequence shown here is derived from an EMBL/GenBank/DDBJ whole genome shotgun (WGS) entry which is preliminary data.</text>
</comment>
<keyword evidence="1" id="KW-0812">Transmembrane</keyword>
<feature type="transmembrane region" description="Helical" evidence="1">
    <location>
        <begin position="242"/>
        <end position="260"/>
    </location>
</feature>
<feature type="transmembrane region" description="Helical" evidence="1">
    <location>
        <begin position="296"/>
        <end position="321"/>
    </location>
</feature>
<dbReference type="GO" id="GO:0022857">
    <property type="term" value="F:transmembrane transporter activity"/>
    <property type="evidence" value="ECO:0007669"/>
    <property type="project" value="InterPro"/>
</dbReference>